<dbReference type="PANTHER" id="PTHR43685">
    <property type="entry name" value="GLYCOSYLTRANSFERASE"/>
    <property type="match status" value="1"/>
</dbReference>
<gene>
    <name evidence="2" type="ORF">D2T29_22115</name>
</gene>
<reference evidence="2 3" key="1">
    <citation type="submission" date="2019-01" db="EMBL/GenBank/DDBJ databases">
        <title>Sinorhodobacter populi sp. nov. isolated from the symptomatic bark tissue of Populus euramericana canker.</title>
        <authorList>
            <person name="Xu G."/>
        </authorList>
    </citation>
    <scope>NUCLEOTIDE SEQUENCE [LARGE SCALE GENOMIC DNA]</scope>
    <source>
        <strain evidence="2 3">07D10-4-3</strain>
    </source>
</reference>
<sequence>MHLDAKMNVLDLPNAIDRRTLTRKIGHDLVGPVLHRWLLALDQHIGFFEGEDVRFLYCARAGVRIRRLYAQYLVGLGRRIDDDRHRMLWVSRLAICKGVYKRDPGRSLQTIASEYYHAPMRDLVRGLLRNDPRLAEFEPQLAAPDFDPTGATFPRWIGESHPLRKELEHYLSESSRAFDSYLTKTIGTGGGRAILIDSGWQGTTQSLLSRSYPDYEWHGLYVGRILTDGHDRGIVDAVIGLLFQAQDFDPAHPETAITLHRHLFETLLEPNGPSVEEILGGPLNTQARAQIAANESEKVSSEHDALYLFAENYLSENMGLGPAEILARYRTAIADLARILSQPTREEALALSCKDRSADFGKSFKVPVLIEPVEGDGKTDDRIRAALWTQGQIALEYDGPTRVDLQRRASGLSNAAQYFDPAGQETSVKAAVRAQPTVAVITRTKNRPLLLRRAAESIARQTYENLLWVVVNDGGDEEAVTQVIEACSIDRRRVRLVSHEKSLGMEAASNAGIRSIESDYIVIHDDDDSLHPDFLAKTVDYLESTAGQRYGGVVTGTEYVSEEIRGDQIIEHGRMPYMDWVRNVQLSEMLVGNFFAPIAFVYRRAVYDAIGGYNEALPVLGDWYFNLEFLARADIKALPDKLAYYHHRDRGVSSRQGIYSNSVIGGQDKHEEFASVCRNMFIRQYGKDSPLAAAAVAAYFAADIRGRLSALERAFGAARPQPVPTGNLAEVDRLWLATCLRTVRAGYPFTCRMPALRPDAPFATMRGLAIRLNLPIPVHPSFDEVSYLRQYPDVEGAVSAGKMTSGYQHYIMYGSAEGRTRPMR</sequence>
<dbReference type="CDD" id="cd00761">
    <property type="entry name" value="Glyco_tranf_GTA_type"/>
    <property type="match status" value="1"/>
</dbReference>
<dbReference type="InterPro" id="IPR050834">
    <property type="entry name" value="Glycosyltransf_2"/>
</dbReference>
<dbReference type="PANTHER" id="PTHR43685:SF2">
    <property type="entry name" value="GLYCOSYLTRANSFERASE 2-LIKE DOMAIN-CONTAINING PROTEIN"/>
    <property type="match status" value="1"/>
</dbReference>
<evidence type="ECO:0000313" key="3">
    <source>
        <dbReference type="Proteomes" id="UP000284451"/>
    </source>
</evidence>
<comment type="caution">
    <text evidence="2">The sequence shown here is derived from an EMBL/GenBank/DDBJ whole genome shotgun (WGS) entry which is preliminary data.</text>
</comment>
<dbReference type="InterPro" id="IPR001173">
    <property type="entry name" value="Glyco_trans_2-like"/>
</dbReference>
<dbReference type="Proteomes" id="UP000284451">
    <property type="component" value="Unassembled WGS sequence"/>
</dbReference>
<proteinExistence type="predicted"/>
<dbReference type="GO" id="GO:0016740">
    <property type="term" value="F:transferase activity"/>
    <property type="evidence" value="ECO:0007669"/>
    <property type="project" value="UniProtKB-KW"/>
</dbReference>
<dbReference type="Gene3D" id="3.90.550.10">
    <property type="entry name" value="Spore Coat Polysaccharide Biosynthesis Protein SpsA, Chain A"/>
    <property type="match status" value="1"/>
</dbReference>
<dbReference type="AlphaFoldDB" id="A0A443JXV5"/>
<dbReference type="Pfam" id="PF00535">
    <property type="entry name" value="Glycos_transf_2"/>
    <property type="match status" value="1"/>
</dbReference>
<feature type="domain" description="Glycosyltransferase 2-like" evidence="1">
    <location>
        <begin position="440"/>
        <end position="610"/>
    </location>
</feature>
<reference evidence="2 3" key="2">
    <citation type="submission" date="2019-01" db="EMBL/GenBank/DDBJ databases">
        <authorList>
            <person name="Li Y."/>
        </authorList>
    </citation>
    <scope>NUCLEOTIDE SEQUENCE [LARGE SCALE GENOMIC DNA]</scope>
    <source>
        <strain evidence="2 3">07D10-4-3</strain>
    </source>
</reference>
<evidence type="ECO:0000313" key="2">
    <source>
        <dbReference type="EMBL" id="RWR25353.1"/>
    </source>
</evidence>
<keyword evidence="2" id="KW-0808">Transferase</keyword>
<accession>A0A443JXV5</accession>
<dbReference type="InterPro" id="IPR029044">
    <property type="entry name" value="Nucleotide-diphossugar_trans"/>
</dbReference>
<dbReference type="EMBL" id="SAUY01000072">
    <property type="protein sequence ID" value="RWR25353.1"/>
    <property type="molecule type" value="Genomic_DNA"/>
</dbReference>
<name>A0A443JXV5_9RHOB</name>
<evidence type="ECO:0000259" key="1">
    <source>
        <dbReference type="Pfam" id="PF00535"/>
    </source>
</evidence>
<protein>
    <submittedName>
        <fullName evidence="2">Glycosyltransferase family 2 protein</fullName>
    </submittedName>
</protein>
<dbReference type="SUPFAM" id="SSF53448">
    <property type="entry name" value="Nucleotide-diphospho-sugar transferases"/>
    <property type="match status" value="1"/>
</dbReference>
<organism evidence="2 3">
    <name type="scientific">Paenirhodobacter populi</name>
    <dbReference type="NCBI Taxonomy" id="2306993"/>
    <lineage>
        <taxon>Bacteria</taxon>
        <taxon>Pseudomonadati</taxon>
        <taxon>Pseudomonadota</taxon>
        <taxon>Alphaproteobacteria</taxon>
        <taxon>Rhodobacterales</taxon>
        <taxon>Rhodobacter group</taxon>
        <taxon>Paenirhodobacter</taxon>
    </lineage>
</organism>